<evidence type="ECO:0000256" key="3">
    <source>
        <dbReference type="ARBA" id="ARBA00004496"/>
    </source>
</evidence>
<organism evidence="11 12">
    <name type="scientific">Sclerotinia nivalis</name>
    <dbReference type="NCBI Taxonomy" id="352851"/>
    <lineage>
        <taxon>Eukaryota</taxon>
        <taxon>Fungi</taxon>
        <taxon>Dikarya</taxon>
        <taxon>Ascomycota</taxon>
        <taxon>Pezizomycotina</taxon>
        <taxon>Leotiomycetes</taxon>
        <taxon>Helotiales</taxon>
        <taxon>Sclerotiniaceae</taxon>
        <taxon>Sclerotinia</taxon>
    </lineage>
</organism>
<protein>
    <recommendedName>
        <fullName evidence="7">Protein YAE1</fullName>
    </recommendedName>
    <alternativeName>
        <fullName evidence="6">Protein yae1</fullName>
    </alternativeName>
</protein>
<evidence type="ECO:0000256" key="9">
    <source>
        <dbReference type="ARBA" id="ARBA00023242"/>
    </source>
</evidence>
<evidence type="ECO:0000256" key="4">
    <source>
        <dbReference type="ARBA" id="ARBA00007096"/>
    </source>
</evidence>
<name>A0A9X0DFI2_9HELO</name>
<proteinExistence type="inferred from homology"/>
<evidence type="ECO:0000259" key="10">
    <source>
        <dbReference type="Pfam" id="PF09811"/>
    </source>
</evidence>
<evidence type="ECO:0000256" key="8">
    <source>
        <dbReference type="ARBA" id="ARBA00022490"/>
    </source>
</evidence>
<keyword evidence="9" id="KW-0539">Nucleus</keyword>
<dbReference type="EMBL" id="JAPEIS010000015">
    <property type="protein sequence ID" value="KAJ8058863.1"/>
    <property type="molecule type" value="Genomic_DNA"/>
</dbReference>
<feature type="domain" description="Essential protein Yae1 N-terminal" evidence="10">
    <location>
        <begin position="79"/>
        <end position="117"/>
    </location>
</feature>
<evidence type="ECO:0000256" key="1">
    <source>
        <dbReference type="ARBA" id="ARBA00003836"/>
    </source>
</evidence>
<evidence type="ECO:0000256" key="2">
    <source>
        <dbReference type="ARBA" id="ARBA00004123"/>
    </source>
</evidence>
<dbReference type="InterPro" id="IPR038881">
    <property type="entry name" value="Yae1-like"/>
</dbReference>
<dbReference type="PANTHER" id="PTHR18829:SF0">
    <property type="entry name" value="PROTEIN YAE1 HOMOLOG"/>
    <property type="match status" value="1"/>
</dbReference>
<comment type="similarity">
    <text evidence="4">Belongs to the YAE1 family.</text>
</comment>
<keyword evidence="12" id="KW-1185">Reference proteome</keyword>
<dbReference type="GO" id="GO:0005737">
    <property type="term" value="C:cytoplasm"/>
    <property type="evidence" value="ECO:0007669"/>
    <property type="project" value="UniProtKB-SubCell"/>
</dbReference>
<accession>A0A9X0DFI2</accession>
<comment type="subunit">
    <text evidence="5">May form a complex with LTO1.</text>
</comment>
<comment type="function">
    <text evidence="1">The complex LTO1:YAE1 may function as a target specific adapter that probably recruits apo-RPLI1 to the cytosolic iron-sulfur protein assembly (CIA) complex machinery. May be required for biogenesis of the large ribosomal subunit and initiation of translation.</text>
</comment>
<comment type="caution">
    <text evidence="11">The sequence shown here is derived from an EMBL/GenBank/DDBJ whole genome shotgun (WGS) entry which is preliminary data.</text>
</comment>
<evidence type="ECO:0000313" key="11">
    <source>
        <dbReference type="EMBL" id="KAJ8058863.1"/>
    </source>
</evidence>
<evidence type="ECO:0000313" key="12">
    <source>
        <dbReference type="Proteomes" id="UP001152300"/>
    </source>
</evidence>
<dbReference type="PANTHER" id="PTHR18829">
    <property type="entry name" value="PROTEIN YAE1 HOMOLOG"/>
    <property type="match status" value="1"/>
</dbReference>
<sequence length="249" mass="27764">MNTTIEMFRDNEFPMSSGTFSISPSEPAVHNDDFNDVFGSEPGSPTFDVRDDHDGDMFGVGNTEISDIPRLKEKHETEGYRDGVTKGKAESVQKGFDEGYGLGAVLGLRIGKVIGILDGVFGAVSVCAGKSEDTKWTNEKSRLEELFKNAKEELKTEKVFAREWWGEDGIWKFEIPGEKEGNDVVFPDVAAAHPLLKKWEGLAQEEIQRWSLDLELMEGNEEDAVPAKQQIKADAVEQKMGMVKTDLNW</sequence>
<comment type="subcellular location">
    <subcellularLocation>
        <location evidence="3">Cytoplasm</location>
    </subcellularLocation>
    <subcellularLocation>
        <location evidence="2">Nucleus</location>
    </subcellularLocation>
</comment>
<dbReference type="Proteomes" id="UP001152300">
    <property type="component" value="Unassembled WGS sequence"/>
</dbReference>
<keyword evidence="8" id="KW-0963">Cytoplasm</keyword>
<dbReference type="Pfam" id="PF09811">
    <property type="entry name" value="Yae1_N"/>
    <property type="match status" value="1"/>
</dbReference>
<dbReference type="AlphaFoldDB" id="A0A9X0DFI2"/>
<evidence type="ECO:0000256" key="7">
    <source>
        <dbReference type="ARBA" id="ARBA00018400"/>
    </source>
</evidence>
<dbReference type="InterPro" id="IPR019191">
    <property type="entry name" value="Essential_protein_Yae1_N"/>
</dbReference>
<gene>
    <name evidence="11" type="ORF">OCU04_011846</name>
</gene>
<evidence type="ECO:0000256" key="5">
    <source>
        <dbReference type="ARBA" id="ARBA00011427"/>
    </source>
</evidence>
<reference evidence="11" key="1">
    <citation type="submission" date="2022-11" db="EMBL/GenBank/DDBJ databases">
        <title>Genome Resource of Sclerotinia nivalis Strain SnTB1, a Plant Pathogen Isolated from American Ginseng.</title>
        <authorList>
            <person name="Fan S."/>
        </authorList>
    </citation>
    <scope>NUCLEOTIDE SEQUENCE</scope>
    <source>
        <strain evidence="11">SnTB1</strain>
    </source>
</reference>
<evidence type="ECO:0000256" key="6">
    <source>
        <dbReference type="ARBA" id="ARBA00017286"/>
    </source>
</evidence>
<dbReference type="OrthoDB" id="20086at2759"/>
<dbReference type="GO" id="GO:0005634">
    <property type="term" value="C:nucleus"/>
    <property type="evidence" value="ECO:0007669"/>
    <property type="project" value="UniProtKB-SubCell"/>
</dbReference>